<gene>
    <name evidence="5" type="ORF">ATE48_18665</name>
</gene>
<dbReference type="PROSITE" id="PS50072">
    <property type="entry name" value="CSA_PPIASE_2"/>
    <property type="match status" value="1"/>
</dbReference>
<sequence length="188" mass="20153">MNAEADVRVRLSTPAGDILLDILASKAPRAARAFLAHIDAGRLDGVPFARAVRRDNDNGQPSIEVLQTWPLPGDIEILTGRFESTAESGLRHIEGAVSFARSADGVTPSAFFICLSEEPALDHGGARQDDRQGFPVFAAVVEGLDVVRDIHARETSPEAPIAYLKGQMLVAPVPIVSARRSPPRIGRT</sequence>
<evidence type="ECO:0000259" key="4">
    <source>
        <dbReference type="PROSITE" id="PS50072"/>
    </source>
</evidence>
<dbReference type="Proteomes" id="UP000092498">
    <property type="component" value="Chromosome"/>
</dbReference>
<protein>
    <recommendedName>
        <fullName evidence="1">peptidylprolyl isomerase</fullName>
        <ecNumber evidence="1">5.2.1.8</ecNumber>
    </recommendedName>
</protein>
<dbReference type="OrthoDB" id="9807797at2"/>
<dbReference type="AlphaFoldDB" id="A0A1B1AMJ1"/>
<dbReference type="EC" id="5.2.1.8" evidence="1"/>
<reference evidence="5 6" key="1">
    <citation type="submission" date="2015-11" db="EMBL/GenBank/DDBJ databases">
        <title>Whole-Genome Sequence of Candidatus Oderbacter manganicum from the National Park Lower Oder Valley, Germany.</title>
        <authorList>
            <person name="Braun B."/>
            <person name="Liere K."/>
            <person name="Szewzyk U."/>
        </authorList>
    </citation>
    <scope>NUCLEOTIDE SEQUENCE [LARGE SCALE GENOMIC DNA]</scope>
    <source>
        <strain evidence="5 6">OTSz_A_272</strain>
    </source>
</reference>
<keyword evidence="3" id="KW-0413">Isomerase</keyword>
<accession>A0A1B1AMJ1</accession>
<proteinExistence type="predicted"/>
<dbReference type="RefSeq" id="WP_083197470.1">
    <property type="nucleotide sequence ID" value="NZ_CP013244.1"/>
</dbReference>
<dbReference type="InterPro" id="IPR029000">
    <property type="entry name" value="Cyclophilin-like_dom_sf"/>
</dbReference>
<dbReference type="InterPro" id="IPR002130">
    <property type="entry name" value="Cyclophilin-type_PPIase_dom"/>
</dbReference>
<name>A0A1B1AMJ1_9PROT</name>
<dbReference type="KEGG" id="cbot:ATE48_18665"/>
<evidence type="ECO:0000313" key="5">
    <source>
        <dbReference type="EMBL" id="ANP47774.1"/>
    </source>
</evidence>
<dbReference type="STRING" id="1759059.ATE48_18665"/>
<dbReference type="Gene3D" id="2.40.100.10">
    <property type="entry name" value="Cyclophilin-like"/>
    <property type="match status" value="1"/>
</dbReference>
<dbReference type="PANTHER" id="PTHR45625">
    <property type="entry name" value="PEPTIDYL-PROLYL CIS-TRANS ISOMERASE-RELATED"/>
    <property type="match status" value="1"/>
</dbReference>
<keyword evidence="2" id="KW-0697">Rotamase</keyword>
<dbReference type="Pfam" id="PF00160">
    <property type="entry name" value="Pro_isomerase"/>
    <property type="match status" value="1"/>
</dbReference>
<evidence type="ECO:0000256" key="1">
    <source>
        <dbReference type="ARBA" id="ARBA00013194"/>
    </source>
</evidence>
<dbReference type="PANTHER" id="PTHR45625:SF4">
    <property type="entry name" value="PEPTIDYLPROLYL ISOMERASE DOMAIN AND WD REPEAT-CONTAINING PROTEIN 1"/>
    <property type="match status" value="1"/>
</dbReference>
<evidence type="ECO:0000256" key="3">
    <source>
        <dbReference type="ARBA" id="ARBA00023235"/>
    </source>
</evidence>
<keyword evidence="6" id="KW-1185">Reference proteome</keyword>
<evidence type="ECO:0000256" key="2">
    <source>
        <dbReference type="ARBA" id="ARBA00023110"/>
    </source>
</evidence>
<dbReference type="InterPro" id="IPR044666">
    <property type="entry name" value="Cyclophilin_A-like"/>
</dbReference>
<organism evidence="5 6">
    <name type="scientific">Candidatus Viadribacter manganicus</name>
    <dbReference type="NCBI Taxonomy" id="1759059"/>
    <lineage>
        <taxon>Bacteria</taxon>
        <taxon>Pseudomonadati</taxon>
        <taxon>Pseudomonadota</taxon>
        <taxon>Alphaproteobacteria</taxon>
        <taxon>Hyphomonadales</taxon>
        <taxon>Hyphomonadaceae</taxon>
        <taxon>Candidatus Viadribacter</taxon>
    </lineage>
</organism>
<dbReference type="GO" id="GO:0003755">
    <property type="term" value="F:peptidyl-prolyl cis-trans isomerase activity"/>
    <property type="evidence" value="ECO:0007669"/>
    <property type="project" value="UniProtKB-KW"/>
</dbReference>
<dbReference type="InParanoid" id="A0A1B1AMJ1"/>
<dbReference type="EMBL" id="CP013244">
    <property type="protein sequence ID" value="ANP47774.1"/>
    <property type="molecule type" value="Genomic_DNA"/>
</dbReference>
<dbReference type="SUPFAM" id="SSF50891">
    <property type="entry name" value="Cyclophilin-like"/>
    <property type="match status" value="1"/>
</dbReference>
<evidence type="ECO:0000313" key="6">
    <source>
        <dbReference type="Proteomes" id="UP000092498"/>
    </source>
</evidence>
<feature type="domain" description="PPIase cyclophilin-type" evidence="4">
    <location>
        <begin position="12"/>
        <end position="180"/>
    </location>
</feature>